<dbReference type="AlphaFoldDB" id="A0A0F9LD56"/>
<evidence type="ECO:0000313" key="1">
    <source>
        <dbReference type="EMBL" id="KKM62180.1"/>
    </source>
</evidence>
<sequence length="221" mass="25315">MQKNWRLVYGKELYDMRNDPGQRIDVAKIYPDKVKEMRGLYEEWFADVFSDYKTRSYIQIGSNKAKSMVLTSHDWMEVIKADGTRAASPGGEDTPPFAHPQMRRGWQRNGYWDIEVLREGKYKIELARWPEEAGRTITDGIPASNVSIPGGEPFGEGIALDIKNARLKIQEFDSTVSVMEETKTAEFTVALRKGKTKLRTWFTGDEGLSLGAYWVYISNEE</sequence>
<organism evidence="1">
    <name type="scientific">marine sediment metagenome</name>
    <dbReference type="NCBI Taxonomy" id="412755"/>
    <lineage>
        <taxon>unclassified sequences</taxon>
        <taxon>metagenomes</taxon>
        <taxon>ecological metagenomes</taxon>
    </lineage>
</organism>
<dbReference type="EMBL" id="LAZR01011350">
    <property type="protein sequence ID" value="KKM62180.1"/>
    <property type="molecule type" value="Genomic_DNA"/>
</dbReference>
<dbReference type="Gene3D" id="3.30.1120.10">
    <property type="match status" value="1"/>
</dbReference>
<name>A0A0F9LD56_9ZZZZ</name>
<protein>
    <recommendedName>
        <fullName evidence="2">Sulfatase N-terminal domain-containing protein</fullName>
    </recommendedName>
</protein>
<reference evidence="1" key="1">
    <citation type="journal article" date="2015" name="Nature">
        <title>Complex archaea that bridge the gap between prokaryotes and eukaryotes.</title>
        <authorList>
            <person name="Spang A."/>
            <person name="Saw J.H."/>
            <person name="Jorgensen S.L."/>
            <person name="Zaremba-Niedzwiedzka K."/>
            <person name="Martijn J."/>
            <person name="Lind A.E."/>
            <person name="van Eijk R."/>
            <person name="Schleper C."/>
            <person name="Guy L."/>
            <person name="Ettema T.J."/>
        </authorList>
    </citation>
    <scope>NUCLEOTIDE SEQUENCE</scope>
</reference>
<evidence type="ECO:0008006" key="2">
    <source>
        <dbReference type="Google" id="ProtNLM"/>
    </source>
</evidence>
<comment type="caution">
    <text evidence="1">The sequence shown here is derived from an EMBL/GenBank/DDBJ whole genome shotgun (WGS) entry which is preliminary data.</text>
</comment>
<dbReference type="InterPro" id="IPR017850">
    <property type="entry name" value="Alkaline_phosphatase_core_sf"/>
</dbReference>
<dbReference type="SUPFAM" id="SSF53649">
    <property type="entry name" value="Alkaline phosphatase-like"/>
    <property type="match status" value="1"/>
</dbReference>
<gene>
    <name evidence="1" type="ORF">LCGC14_1524250</name>
</gene>
<accession>A0A0F9LD56</accession>
<proteinExistence type="predicted"/>